<name>A0AA38H2C4_9TREE</name>
<feature type="transmembrane region" description="Helical" evidence="6">
    <location>
        <begin position="374"/>
        <end position="400"/>
    </location>
</feature>
<proteinExistence type="inferred from homology"/>
<comment type="similarity">
    <text evidence="2">Belongs to the ERGIC family.</text>
</comment>
<dbReference type="InterPro" id="IPR012936">
    <property type="entry name" value="Erv_C"/>
</dbReference>
<dbReference type="Pfam" id="PF07970">
    <property type="entry name" value="COPIIcoated_ERV"/>
    <property type="match status" value="1"/>
</dbReference>
<keyword evidence="4 6" id="KW-1133">Transmembrane helix</keyword>
<feature type="domain" description="Endoplasmic reticulum vesicle transporter C-terminal" evidence="7">
    <location>
        <begin position="145"/>
        <end position="396"/>
    </location>
</feature>
<dbReference type="GO" id="GO:0006888">
    <property type="term" value="P:endoplasmic reticulum to Golgi vesicle-mediated transport"/>
    <property type="evidence" value="ECO:0007669"/>
    <property type="project" value="TreeGrafter"/>
</dbReference>
<evidence type="ECO:0000313" key="10">
    <source>
        <dbReference type="Proteomes" id="UP001164286"/>
    </source>
</evidence>
<dbReference type="InterPro" id="IPR039542">
    <property type="entry name" value="Erv_N"/>
</dbReference>
<reference evidence="9" key="1">
    <citation type="journal article" date="2022" name="G3 (Bethesda)">
        <title>High quality genome of the basidiomycete yeast Dioszegia hungarica PDD-24b-2 isolated from cloud water.</title>
        <authorList>
            <person name="Jarrige D."/>
            <person name="Haridas S."/>
            <person name="Bleykasten-Grosshans C."/>
            <person name="Joly M."/>
            <person name="Nadalig T."/>
            <person name="Sancelme M."/>
            <person name="Vuilleumier S."/>
            <person name="Grigoriev I.V."/>
            <person name="Amato P."/>
            <person name="Bringel F."/>
        </authorList>
    </citation>
    <scope>NUCLEOTIDE SEQUENCE</scope>
    <source>
        <strain evidence="9">PDD-24b-2</strain>
    </source>
</reference>
<evidence type="ECO:0000256" key="3">
    <source>
        <dbReference type="ARBA" id="ARBA00022692"/>
    </source>
</evidence>
<dbReference type="EMBL" id="JAKWFO010000014">
    <property type="protein sequence ID" value="KAI9632585.1"/>
    <property type="molecule type" value="Genomic_DNA"/>
</dbReference>
<sequence length="437" mass="48843">MGRNGLMGTFQGLDAFGKTMEDVKIKTRTGALLTFISLSIILSSMMIEFIDYRRIHVEPSIEVDRSRGEKLVIDVDVTFPRIPCYLLALDVMDISGEQQHDVTHDITKTRVSKEGYELETLRNGRLVSDVEQASANKDPNYCGSCYGASAPTSGCCNSCEDVRQAYIRKGWSFDDPQSIEQCVQEGWVDKVKEQNTEGCRIAGKVRVNKVVGNLQFSPGRAFRSNMVQMQELVPYLKDSNHHDFGHIINKFRFAADMDDVQEKKVIGKEMMSRTKLGIMDPLYGVKAHTEESDYMFQYFIKVVSTDLVYLNGEHIPTHQYSVTQYERDLRKGDAPSRDEHGHVTSHGMQGVPGVFVNYEISPMKVIHTETRQSFAHFLTSSCAIIGGVLTVAGLVDSFIFSSSKRLGGRMEDGFAAPGGKMVSPFLPAGGIRVDRQM</sequence>
<evidence type="ECO:0000259" key="7">
    <source>
        <dbReference type="Pfam" id="PF07970"/>
    </source>
</evidence>
<comment type="caution">
    <text evidence="9">The sequence shown here is derived from an EMBL/GenBank/DDBJ whole genome shotgun (WGS) entry which is preliminary data.</text>
</comment>
<dbReference type="InterPro" id="IPR045888">
    <property type="entry name" value="Erv"/>
</dbReference>
<evidence type="ECO:0000256" key="5">
    <source>
        <dbReference type="ARBA" id="ARBA00023136"/>
    </source>
</evidence>
<organism evidence="9 10">
    <name type="scientific">Dioszegia hungarica</name>
    <dbReference type="NCBI Taxonomy" id="4972"/>
    <lineage>
        <taxon>Eukaryota</taxon>
        <taxon>Fungi</taxon>
        <taxon>Dikarya</taxon>
        <taxon>Basidiomycota</taxon>
        <taxon>Agaricomycotina</taxon>
        <taxon>Tremellomycetes</taxon>
        <taxon>Tremellales</taxon>
        <taxon>Bulleribasidiaceae</taxon>
        <taxon>Dioszegia</taxon>
    </lineage>
</organism>
<dbReference type="GeneID" id="77728373"/>
<evidence type="ECO:0000256" key="6">
    <source>
        <dbReference type="SAM" id="Phobius"/>
    </source>
</evidence>
<evidence type="ECO:0000259" key="8">
    <source>
        <dbReference type="Pfam" id="PF13850"/>
    </source>
</evidence>
<dbReference type="GO" id="GO:0006890">
    <property type="term" value="P:retrograde vesicle-mediated transport, Golgi to endoplasmic reticulum"/>
    <property type="evidence" value="ECO:0007669"/>
    <property type="project" value="TreeGrafter"/>
</dbReference>
<dbReference type="GO" id="GO:0000139">
    <property type="term" value="C:Golgi membrane"/>
    <property type="evidence" value="ECO:0007669"/>
    <property type="project" value="TreeGrafter"/>
</dbReference>
<evidence type="ECO:0000256" key="1">
    <source>
        <dbReference type="ARBA" id="ARBA00004141"/>
    </source>
</evidence>
<evidence type="ECO:0000313" key="9">
    <source>
        <dbReference type="EMBL" id="KAI9632585.1"/>
    </source>
</evidence>
<comment type="subcellular location">
    <subcellularLocation>
        <location evidence="1">Membrane</location>
        <topology evidence="1">Multi-pass membrane protein</topology>
    </subcellularLocation>
</comment>
<dbReference type="RefSeq" id="XP_052942362.1">
    <property type="nucleotide sequence ID" value="XM_053089168.1"/>
</dbReference>
<evidence type="ECO:0000256" key="4">
    <source>
        <dbReference type="ARBA" id="ARBA00022989"/>
    </source>
</evidence>
<dbReference type="Proteomes" id="UP001164286">
    <property type="component" value="Unassembled WGS sequence"/>
</dbReference>
<dbReference type="GO" id="GO:0005789">
    <property type="term" value="C:endoplasmic reticulum membrane"/>
    <property type="evidence" value="ECO:0007669"/>
    <property type="project" value="TreeGrafter"/>
</dbReference>
<accession>A0AA38H2C4</accession>
<dbReference type="AlphaFoldDB" id="A0AA38H2C4"/>
<protein>
    <submittedName>
        <fullName evidence="9">ER to Golgi transport-related protein</fullName>
    </submittedName>
</protein>
<evidence type="ECO:0000256" key="2">
    <source>
        <dbReference type="ARBA" id="ARBA00005648"/>
    </source>
</evidence>
<keyword evidence="5 6" id="KW-0472">Membrane</keyword>
<dbReference type="GO" id="GO:0030134">
    <property type="term" value="C:COPII-coated ER to Golgi transport vesicle"/>
    <property type="evidence" value="ECO:0007669"/>
    <property type="project" value="TreeGrafter"/>
</dbReference>
<feature type="domain" description="Endoplasmic reticulum vesicle transporter N-terminal" evidence="8">
    <location>
        <begin position="11"/>
        <end position="99"/>
    </location>
</feature>
<keyword evidence="10" id="KW-1185">Reference proteome</keyword>
<dbReference type="Pfam" id="PF13850">
    <property type="entry name" value="ERGIC_N"/>
    <property type="match status" value="1"/>
</dbReference>
<keyword evidence="3 6" id="KW-0812">Transmembrane</keyword>
<gene>
    <name evidence="9" type="ORF">MKK02DRAFT_35407</name>
</gene>
<dbReference type="PANTHER" id="PTHR10984">
    <property type="entry name" value="ENDOPLASMIC RETICULUM-GOLGI INTERMEDIATE COMPARTMENT PROTEIN"/>
    <property type="match status" value="1"/>
</dbReference>
<dbReference type="PANTHER" id="PTHR10984:SF25">
    <property type="entry name" value="ENDOPLASMIC RETICULUM-GOLGI INTERMEDIATE COMPARTMENT PROTEIN 3"/>
    <property type="match status" value="1"/>
</dbReference>